<dbReference type="AlphaFoldDB" id="A0A150RA14"/>
<dbReference type="Proteomes" id="UP000075515">
    <property type="component" value="Unassembled WGS sequence"/>
</dbReference>
<sequence length="471" mass="49641">MRNLLILMMAAALAGCSGEEPGAKNVLQLGGIVDRTGDIANPNWYSAIAMAQDQMNVALQRAGYKDLAFDFALRDSKNTRSLAISLAQELVSGGAKALVLDSSPNTEGVASLIYDPDPARRIGVPTVSMAASSPFLNNPDDRSEDPLVRAARRDEEGWVFRTSMSALPQTRVVMNILLSKGIADKDHLKISVLGTKNAFGVGYVSALATAAEAVRPRDAPAPVIEGIFYVPSGTGGVPTDYNFADELNRLVDDITELTDEEGNTIGEAARRSPPDVIIDASNSGHNINVTKNYSAPIPLLHHDTFRRAQVIEGLGGAADGQEGTSPVLFEPGPSGEAFVHALGVAGAVEVGAFDAVAYDAAAVLMLASLVASARLDDPTGVAPAQIRAALSEINAPAGAVVRPGEAGFAEAIARVARGEPINYEGASGSCDFDPQGDVLMKVAHWTIEQRSFRDIAIFDCVQPRCPLIRNR</sequence>
<dbReference type="EMBL" id="JEMC01003963">
    <property type="protein sequence ID" value="KYF77085.1"/>
    <property type="molecule type" value="Genomic_DNA"/>
</dbReference>
<dbReference type="InterPro" id="IPR028082">
    <property type="entry name" value="Peripla_BP_I"/>
</dbReference>
<gene>
    <name evidence="1" type="ORF">BE18_02925</name>
</gene>
<name>A0A150RA14_SORCE</name>
<comment type="caution">
    <text evidence="1">The sequence shown here is derived from an EMBL/GenBank/DDBJ whole genome shotgun (WGS) entry which is preliminary data.</text>
</comment>
<protein>
    <recommendedName>
        <fullName evidence="3">Leucine-binding protein domain-containing protein</fullName>
    </recommendedName>
</protein>
<reference evidence="1 2" key="1">
    <citation type="submission" date="2014-02" db="EMBL/GenBank/DDBJ databases">
        <title>The small core and large imbalanced accessory genome model reveals a collaborative survival strategy of Sorangium cellulosum strains in nature.</title>
        <authorList>
            <person name="Han K."/>
            <person name="Peng R."/>
            <person name="Blom J."/>
            <person name="Li Y.-Z."/>
        </authorList>
    </citation>
    <scope>NUCLEOTIDE SEQUENCE [LARGE SCALE GENOMIC DNA]</scope>
    <source>
        <strain evidence="1 2">So0149</strain>
    </source>
</reference>
<evidence type="ECO:0000313" key="1">
    <source>
        <dbReference type="EMBL" id="KYF77085.1"/>
    </source>
</evidence>
<evidence type="ECO:0000313" key="2">
    <source>
        <dbReference type="Proteomes" id="UP000075515"/>
    </source>
</evidence>
<organism evidence="1 2">
    <name type="scientific">Sorangium cellulosum</name>
    <name type="common">Polyangium cellulosum</name>
    <dbReference type="NCBI Taxonomy" id="56"/>
    <lineage>
        <taxon>Bacteria</taxon>
        <taxon>Pseudomonadati</taxon>
        <taxon>Myxococcota</taxon>
        <taxon>Polyangia</taxon>
        <taxon>Polyangiales</taxon>
        <taxon>Polyangiaceae</taxon>
        <taxon>Sorangium</taxon>
    </lineage>
</organism>
<dbReference type="Gene3D" id="3.40.50.2300">
    <property type="match status" value="3"/>
</dbReference>
<proteinExistence type="predicted"/>
<dbReference type="InterPro" id="IPR051010">
    <property type="entry name" value="BCAA_transport"/>
</dbReference>
<accession>A0A150RA14</accession>
<dbReference type="SUPFAM" id="SSF53822">
    <property type="entry name" value="Periplasmic binding protein-like I"/>
    <property type="match status" value="1"/>
</dbReference>
<dbReference type="PANTHER" id="PTHR30483">
    <property type="entry name" value="LEUCINE-SPECIFIC-BINDING PROTEIN"/>
    <property type="match status" value="1"/>
</dbReference>
<dbReference type="PROSITE" id="PS51257">
    <property type="entry name" value="PROKAR_LIPOPROTEIN"/>
    <property type="match status" value="1"/>
</dbReference>
<dbReference type="PANTHER" id="PTHR30483:SF6">
    <property type="entry name" value="PERIPLASMIC BINDING PROTEIN OF ABC TRANSPORTER FOR NATURAL AMINO ACIDS"/>
    <property type="match status" value="1"/>
</dbReference>
<evidence type="ECO:0008006" key="3">
    <source>
        <dbReference type="Google" id="ProtNLM"/>
    </source>
</evidence>